<dbReference type="InterPro" id="IPR012902">
    <property type="entry name" value="N_methyl_site"/>
</dbReference>
<keyword evidence="6 8" id="KW-1133">Transmembrane helix</keyword>
<evidence type="ECO:0000256" key="3">
    <source>
        <dbReference type="ARBA" id="ARBA00022481"/>
    </source>
</evidence>
<dbReference type="GO" id="GO:0005886">
    <property type="term" value="C:plasma membrane"/>
    <property type="evidence" value="ECO:0007669"/>
    <property type="project" value="UniProtKB-SubCell"/>
</dbReference>
<keyword evidence="7 8" id="KW-0472">Membrane</keyword>
<evidence type="ECO:0000256" key="1">
    <source>
        <dbReference type="ARBA" id="ARBA00004377"/>
    </source>
</evidence>
<dbReference type="Gene3D" id="3.30.700.10">
    <property type="entry name" value="Glycoprotein, Type 4 Pilin"/>
    <property type="match status" value="1"/>
</dbReference>
<organism evidence="10">
    <name type="scientific">mine drainage metagenome</name>
    <dbReference type="NCBI Taxonomy" id="410659"/>
    <lineage>
        <taxon>unclassified sequences</taxon>
        <taxon>metagenomes</taxon>
        <taxon>ecological metagenomes</taxon>
    </lineage>
</organism>
<keyword evidence="4" id="KW-0997">Cell inner membrane</keyword>
<name>A0A1J5PKE6_9ZZZZ</name>
<gene>
    <name evidence="10" type="ORF">GALL_463630</name>
</gene>
<comment type="subcellular location">
    <subcellularLocation>
        <location evidence="1">Cell inner membrane</location>
        <topology evidence="1">Single-pass membrane protein</topology>
    </subcellularLocation>
</comment>
<dbReference type="Pfam" id="PF12019">
    <property type="entry name" value="GspH"/>
    <property type="match status" value="1"/>
</dbReference>
<sequence>MHRRARPAQGFTLVELMVTIAVAAILGLLVVPDLVSTVDASKTSVLVNQFPQDVAWARNQAVTTQQPVRMVLGPGPQCVWQVQTASYQNGQPVWATQHAHSMTGAQVAAQFPNAKCPALPSGTALTVNFNTQGFLDTAVPTITVSDAHGQTWTLQVLASGTVLLNADTAS</sequence>
<dbReference type="GO" id="GO:0015627">
    <property type="term" value="C:type II protein secretion system complex"/>
    <property type="evidence" value="ECO:0007669"/>
    <property type="project" value="InterPro"/>
</dbReference>
<feature type="domain" description="General secretion pathway GspH" evidence="9">
    <location>
        <begin position="47"/>
        <end position="160"/>
    </location>
</feature>
<dbReference type="PROSITE" id="PS00409">
    <property type="entry name" value="PROKAR_NTER_METHYL"/>
    <property type="match status" value="1"/>
</dbReference>
<comment type="caution">
    <text evidence="10">The sequence shown here is derived from an EMBL/GenBank/DDBJ whole genome shotgun (WGS) entry which is preliminary data.</text>
</comment>
<dbReference type="Pfam" id="PF07963">
    <property type="entry name" value="N_methyl"/>
    <property type="match status" value="1"/>
</dbReference>
<evidence type="ECO:0000256" key="4">
    <source>
        <dbReference type="ARBA" id="ARBA00022519"/>
    </source>
</evidence>
<feature type="transmembrane region" description="Helical" evidence="8">
    <location>
        <begin position="12"/>
        <end position="31"/>
    </location>
</feature>
<keyword evidence="5 8" id="KW-0812">Transmembrane</keyword>
<dbReference type="InterPro" id="IPR045584">
    <property type="entry name" value="Pilin-like"/>
</dbReference>
<proteinExistence type="predicted"/>
<evidence type="ECO:0000313" key="10">
    <source>
        <dbReference type="EMBL" id="OIQ72017.1"/>
    </source>
</evidence>
<dbReference type="GO" id="GO:0015628">
    <property type="term" value="P:protein secretion by the type II secretion system"/>
    <property type="evidence" value="ECO:0007669"/>
    <property type="project" value="InterPro"/>
</dbReference>
<keyword evidence="3" id="KW-0488">Methylation</keyword>
<dbReference type="SUPFAM" id="SSF54523">
    <property type="entry name" value="Pili subunits"/>
    <property type="match status" value="1"/>
</dbReference>
<reference evidence="10" key="1">
    <citation type="submission" date="2016-10" db="EMBL/GenBank/DDBJ databases">
        <title>Sequence of Gallionella enrichment culture.</title>
        <authorList>
            <person name="Poehlein A."/>
            <person name="Muehling M."/>
            <person name="Daniel R."/>
        </authorList>
    </citation>
    <scope>NUCLEOTIDE SEQUENCE</scope>
</reference>
<dbReference type="InterPro" id="IPR022346">
    <property type="entry name" value="T2SS_GspH"/>
</dbReference>
<dbReference type="AlphaFoldDB" id="A0A1J5PKE6"/>
<keyword evidence="2" id="KW-1003">Cell membrane</keyword>
<evidence type="ECO:0000256" key="2">
    <source>
        <dbReference type="ARBA" id="ARBA00022475"/>
    </source>
</evidence>
<accession>A0A1J5PKE6</accession>
<evidence type="ECO:0000256" key="6">
    <source>
        <dbReference type="ARBA" id="ARBA00022989"/>
    </source>
</evidence>
<dbReference type="EMBL" id="MLJW01003457">
    <property type="protein sequence ID" value="OIQ72017.1"/>
    <property type="molecule type" value="Genomic_DNA"/>
</dbReference>
<evidence type="ECO:0000256" key="7">
    <source>
        <dbReference type="ARBA" id="ARBA00023136"/>
    </source>
</evidence>
<evidence type="ECO:0000259" key="9">
    <source>
        <dbReference type="Pfam" id="PF12019"/>
    </source>
</evidence>
<evidence type="ECO:0000256" key="5">
    <source>
        <dbReference type="ARBA" id="ARBA00022692"/>
    </source>
</evidence>
<dbReference type="NCBIfam" id="TIGR02532">
    <property type="entry name" value="IV_pilin_GFxxxE"/>
    <property type="match status" value="1"/>
</dbReference>
<protein>
    <recommendedName>
        <fullName evidence="9">General secretion pathway GspH domain-containing protein</fullName>
    </recommendedName>
</protein>
<evidence type="ECO:0000256" key="8">
    <source>
        <dbReference type="SAM" id="Phobius"/>
    </source>
</evidence>